<dbReference type="Pfam" id="PF00005">
    <property type="entry name" value="ABC_tran"/>
    <property type="match status" value="1"/>
</dbReference>
<evidence type="ECO:0000256" key="10">
    <source>
        <dbReference type="ARBA" id="ARBA00023065"/>
    </source>
</evidence>
<dbReference type="PROSITE" id="PS50893">
    <property type="entry name" value="ABC_TRANSPORTER_2"/>
    <property type="match status" value="1"/>
</dbReference>
<keyword evidence="9" id="KW-0408">Iron</keyword>
<evidence type="ECO:0000256" key="12">
    <source>
        <dbReference type="SAM" id="MobiDB-lite"/>
    </source>
</evidence>
<evidence type="ECO:0000313" key="15">
    <source>
        <dbReference type="Proteomes" id="UP000183529"/>
    </source>
</evidence>
<keyword evidence="5" id="KW-0410">Iron transport</keyword>
<feature type="compositionally biased region" description="Low complexity" evidence="12">
    <location>
        <begin position="1"/>
        <end position="15"/>
    </location>
</feature>
<gene>
    <name evidence="14" type="ORF">SAMN05216550_103384</name>
</gene>
<dbReference type="PANTHER" id="PTHR42771">
    <property type="entry name" value="IRON(3+)-HYDROXAMATE IMPORT ATP-BINDING PROTEIN FHUC"/>
    <property type="match status" value="1"/>
</dbReference>
<evidence type="ECO:0000256" key="7">
    <source>
        <dbReference type="ARBA" id="ARBA00022741"/>
    </source>
</evidence>
<dbReference type="InterPro" id="IPR003593">
    <property type="entry name" value="AAA+_ATPase"/>
</dbReference>
<comment type="caution">
    <text evidence="14">The sequence shown here is derived from an EMBL/GenBank/DDBJ whole genome shotgun (WGS) entry which is preliminary data.</text>
</comment>
<evidence type="ECO:0000256" key="3">
    <source>
        <dbReference type="ARBA" id="ARBA00022448"/>
    </source>
</evidence>
<keyword evidence="6" id="KW-0997">Cell inner membrane</keyword>
<keyword evidence="8 14" id="KW-0067">ATP-binding</keyword>
<keyword evidence="7" id="KW-0547">Nucleotide-binding</keyword>
<feature type="compositionally biased region" description="Basic and acidic residues" evidence="12">
    <location>
        <begin position="16"/>
        <end position="26"/>
    </location>
</feature>
<evidence type="ECO:0000256" key="9">
    <source>
        <dbReference type="ARBA" id="ARBA00023004"/>
    </source>
</evidence>
<dbReference type="GO" id="GO:0016887">
    <property type="term" value="F:ATP hydrolysis activity"/>
    <property type="evidence" value="ECO:0007669"/>
    <property type="project" value="InterPro"/>
</dbReference>
<dbReference type="SMART" id="SM00382">
    <property type="entry name" value="AAA"/>
    <property type="match status" value="1"/>
</dbReference>
<dbReference type="Proteomes" id="UP000183529">
    <property type="component" value="Unassembled WGS sequence"/>
</dbReference>
<dbReference type="InterPro" id="IPR017871">
    <property type="entry name" value="ABC_transporter-like_CS"/>
</dbReference>
<organism evidence="14 15">
    <name type="scientific">Paraburkholderia tropica</name>
    <dbReference type="NCBI Taxonomy" id="92647"/>
    <lineage>
        <taxon>Bacteria</taxon>
        <taxon>Pseudomonadati</taxon>
        <taxon>Pseudomonadota</taxon>
        <taxon>Betaproteobacteria</taxon>
        <taxon>Burkholderiales</taxon>
        <taxon>Burkholderiaceae</taxon>
        <taxon>Paraburkholderia</taxon>
    </lineage>
</organism>
<keyword evidence="10" id="KW-0406">Ion transport</keyword>
<evidence type="ECO:0000256" key="6">
    <source>
        <dbReference type="ARBA" id="ARBA00022519"/>
    </source>
</evidence>
<keyword evidence="3" id="KW-0813">Transport</keyword>
<accession>A0AAQ1JSY8</accession>
<feature type="domain" description="ABC transporter" evidence="13">
    <location>
        <begin position="44"/>
        <end position="280"/>
    </location>
</feature>
<dbReference type="GO" id="GO:0005886">
    <property type="term" value="C:plasma membrane"/>
    <property type="evidence" value="ECO:0007669"/>
    <property type="project" value="UniProtKB-SubCell"/>
</dbReference>
<protein>
    <submittedName>
        <fullName evidence="14">Iron complex transport system ATP-binding protein</fullName>
    </submittedName>
</protein>
<comment type="subcellular location">
    <subcellularLocation>
        <location evidence="1">Cell membrane</location>
        <topology evidence="1">Peripheral membrane protein</topology>
    </subcellularLocation>
</comment>
<dbReference type="GO" id="GO:0006826">
    <property type="term" value="P:iron ion transport"/>
    <property type="evidence" value="ECO:0007669"/>
    <property type="project" value="UniProtKB-KW"/>
</dbReference>
<dbReference type="FunFam" id="3.40.50.300:FF:000134">
    <property type="entry name" value="Iron-enterobactin ABC transporter ATP-binding protein"/>
    <property type="match status" value="1"/>
</dbReference>
<evidence type="ECO:0000256" key="4">
    <source>
        <dbReference type="ARBA" id="ARBA00022475"/>
    </source>
</evidence>
<dbReference type="InterPro" id="IPR051535">
    <property type="entry name" value="Siderophore_ABC-ATPase"/>
</dbReference>
<feature type="region of interest" description="Disordered" evidence="12">
    <location>
        <begin position="1"/>
        <end position="32"/>
    </location>
</feature>
<evidence type="ECO:0000256" key="2">
    <source>
        <dbReference type="ARBA" id="ARBA00005417"/>
    </source>
</evidence>
<dbReference type="CDD" id="cd03214">
    <property type="entry name" value="ABC_Iron-Siderophores_B12_Hemin"/>
    <property type="match status" value="1"/>
</dbReference>
<reference evidence="14 15" key="1">
    <citation type="submission" date="2016-10" db="EMBL/GenBank/DDBJ databases">
        <authorList>
            <person name="Varghese N."/>
            <person name="Submissions S."/>
        </authorList>
    </citation>
    <scope>NUCLEOTIDE SEQUENCE [LARGE SCALE GENOMIC DNA]</scope>
    <source>
        <strain evidence="14 15">LMG 22274</strain>
    </source>
</reference>
<dbReference type="EMBL" id="FNZM01000003">
    <property type="protein sequence ID" value="SEJ26578.1"/>
    <property type="molecule type" value="Genomic_DNA"/>
</dbReference>
<dbReference type="SUPFAM" id="SSF52540">
    <property type="entry name" value="P-loop containing nucleoside triphosphate hydrolases"/>
    <property type="match status" value="1"/>
</dbReference>
<dbReference type="GO" id="GO:0005524">
    <property type="term" value="F:ATP binding"/>
    <property type="evidence" value="ECO:0007669"/>
    <property type="project" value="UniProtKB-KW"/>
</dbReference>
<evidence type="ECO:0000256" key="5">
    <source>
        <dbReference type="ARBA" id="ARBA00022496"/>
    </source>
</evidence>
<dbReference type="PANTHER" id="PTHR42771:SF2">
    <property type="entry name" value="IRON(3+)-HYDROXAMATE IMPORT ATP-BINDING PROTEIN FHUC"/>
    <property type="match status" value="1"/>
</dbReference>
<name>A0AAQ1JSY8_9BURK</name>
<comment type="similarity">
    <text evidence="2">Belongs to the ABC transporter superfamily.</text>
</comment>
<evidence type="ECO:0000256" key="1">
    <source>
        <dbReference type="ARBA" id="ARBA00004202"/>
    </source>
</evidence>
<keyword evidence="11" id="KW-0472">Membrane</keyword>
<dbReference type="Gene3D" id="3.40.50.300">
    <property type="entry name" value="P-loop containing nucleotide triphosphate hydrolases"/>
    <property type="match status" value="1"/>
</dbReference>
<dbReference type="AlphaFoldDB" id="A0AAQ1JSY8"/>
<sequence length="297" mass="32041">MTDMASTESTQSSESSDAHAARDARTHARAVRASASAASPAPLFELEGAAFEADGRVLLHPLDLVLPAGRMTALIGHNGSGKSTLIKLLARQQACTRGTLRLRGTALGDWPAREFARQVAYLPQNPPAATDMTVRELVALGRYPWHGALGRLSADDHAHIDAALRLTDTARFASQLADHLSGGERQRVWLAMLVAQAAPCLLLDEPTSALDIAHQIEVLRLLRTLTDERALTVVIVLHDVNLAARFCDDMIALHSGRLLQCGTPDEMMDARVLESIYGIPMDILPHPHSGSRLAVAR</sequence>
<evidence type="ECO:0000259" key="13">
    <source>
        <dbReference type="PROSITE" id="PS50893"/>
    </source>
</evidence>
<evidence type="ECO:0000313" key="14">
    <source>
        <dbReference type="EMBL" id="SEJ26578.1"/>
    </source>
</evidence>
<dbReference type="PROSITE" id="PS00211">
    <property type="entry name" value="ABC_TRANSPORTER_1"/>
    <property type="match status" value="1"/>
</dbReference>
<dbReference type="InterPro" id="IPR003439">
    <property type="entry name" value="ABC_transporter-like_ATP-bd"/>
</dbReference>
<dbReference type="InterPro" id="IPR027417">
    <property type="entry name" value="P-loop_NTPase"/>
</dbReference>
<evidence type="ECO:0000256" key="11">
    <source>
        <dbReference type="ARBA" id="ARBA00023136"/>
    </source>
</evidence>
<proteinExistence type="inferred from homology"/>
<evidence type="ECO:0000256" key="8">
    <source>
        <dbReference type="ARBA" id="ARBA00022840"/>
    </source>
</evidence>
<keyword evidence="4" id="KW-1003">Cell membrane</keyword>